<organism evidence="1 3">
    <name type="scientific">Tardiphaga robiniae</name>
    <dbReference type="NCBI Taxonomy" id="943830"/>
    <lineage>
        <taxon>Bacteria</taxon>
        <taxon>Pseudomonadati</taxon>
        <taxon>Pseudomonadota</taxon>
        <taxon>Alphaproteobacteria</taxon>
        <taxon>Hyphomicrobiales</taxon>
        <taxon>Nitrobacteraceae</taxon>
        <taxon>Tardiphaga</taxon>
    </lineage>
</organism>
<dbReference type="RefSeq" id="WP_068738890.1">
    <property type="nucleotide sequence ID" value="NZ_CP050292.1"/>
</dbReference>
<evidence type="ECO:0000313" key="1">
    <source>
        <dbReference type="EMBL" id="KZD20522.1"/>
    </source>
</evidence>
<evidence type="ECO:0000313" key="4">
    <source>
        <dbReference type="Proteomes" id="UP000515291"/>
    </source>
</evidence>
<dbReference type="EMBL" id="LVYV01000056">
    <property type="protein sequence ID" value="KZD20522.1"/>
    <property type="molecule type" value="Genomic_DNA"/>
</dbReference>
<dbReference type="Proteomes" id="UP000076574">
    <property type="component" value="Unassembled WGS sequence"/>
</dbReference>
<reference evidence="4" key="2">
    <citation type="journal article" date="2020" name="Mol. Plant Microbe">
        <title>Rhizobial microsymbionts of the narrowly endemic Oxytropis species growing in Kamchatka are characterized by significant genetic diversity and possess a set of genes that are associated with T3SS and T6SS secretion systems and can affect the development of symbiosis.</title>
        <authorList>
            <person name="Safronova V."/>
            <person name="Guro P."/>
            <person name="Sazanova A."/>
            <person name="Kuznetsova I."/>
            <person name="Belimov A."/>
            <person name="Yakubov V."/>
            <person name="Chirak E."/>
            <person name="Afonin A."/>
            <person name="Gogolev Y."/>
            <person name="Andronov E."/>
            <person name="Tikhonovich I."/>
        </authorList>
    </citation>
    <scope>NUCLEOTIDE SEQUENCE [LARGE SCALE GENOMIC DNA]</scope>
    <source>
        <strain evidence="4">581</strain>
    </source>
</reference>
<protein>
    <recommendedName>
        <fullName evidence="5">DUF3618 domain-containing protein</fullName>
    </recommendedName>
</protein>
<dbReference type="STRING" id="943830.A4A58_19430"/>
<dbReference type="KEGG" id="trb:HB776_17000"/>
<evidence type="ECO:0008006" key="5">
    <source>
        <dbReference type="Google" id="ProtNLM"/>
    </source>
</evidence>
<name>A0A161SKK3_9BRAD</name>
<gene>
    <name evidence="1" type="ORF">A4A58_19430</name>
    <name evidence="2" type="ORF">HB776_17000</name>
</gene>
<dbReference type="Proteomes" id="UP000515291">
    <property type="component" value="Chromosome"/>
</dbReference>
<proteinExistence type="predicted"/>
<evidence type="ECO:0000313" key="3">
    <source>
        <dbReference type="Proteomes" id="UP000076574"/>
    </source>
</evidence>
<dbReference type="EMBL" id="CP050292">
    <property type="protein sequence ID" value="QND72744.1"/>
    <property type="molecule type" value="Genomic_DNA"/>
</dbReference>
<sequence length="75" mass="8107">MTDKTLPPAEPAEDLKDVVIDGVKDAADRVSTAIDEGRKPGRPLDILAKVTRDAPLGALLVAFLFGAAMARRRHW</sequence>
<reference evidence="2" key="3">
    <citation type="journal article" date="2020" name="Mol. Plant Microbe Interact.">
        <title>Complete genome sequences of four natural Pseudomonas isolates that catabolize a wide range of aromatic compounds relevant to lignin valorization.</title>
        <authorList>
            <person name="Hatmaker E.A."/>
            <person name="Presle G."/>
            <person name="Cannon O."/>
            <person name="Guss A.M."/>
            <person name="Elkins J.G."/>
        </authorList>
    </citation>
    <scope>NUCLEOTIDE SEQUENCE</scope>
    <source>
        <strain evidence="2">581</strain>
    </source>
</reference>
<dbReference type="OrthoDB" id="8238255at2"/>
<evidence type="ECO:0000313" key="2">
    <source>
        <dbReference type="EMBL" id="QND72744.1"/>
    </source>
</evidence>
<keyword evidence="3" id="KW-1185">Reference proteome</keyword>
<dbReference type="AlphaFoldDB" id="A0A161SKK3"/>
<accession>A0A161SKK3</accession>
<reference evidence="1 3" key="1">
    <citation type="submission" date="2016-03" db="EMBL/GenBank/DDBJ databases">
        <title>Microsymbionts genomes from the relict species Vavilovia formosa (Stev.) Fed.</title>
        <authorList>
            <person name="Kopat V."/>
            <person name="Chirak E."/>
            <person name="Kimeklis A."/>
            <person name="Andronov E."/>
        </authorList>
    </citation>
    <scope>NUCLEOTIDE SEQUENCE [LARGE SCALE GENOMIC DNA]</scope>
    <source>
        <strain evidence="1 3">Vaf07</strain>
    </source>
</reference>